<dbReference type="PRINTS" id="PR00368">
    <property type="entry name" value="FADPNR"/>
</dbReference>
<dbReference type="PRINTS" id="PR00469">
    <property type="entry name" value="PNDRDTASEII"/>
</dbReference>
<dbReference type="SUPFAM" id="SSF51905">
    <property type="entry name" value="FAD/NAD(P)-binding domain"/>
    <property type="match status" value="1"/>
</dbReference>
<evidence type="ECO:0000313" key="8">
    <source>
        <dbReference type="Proteomes" id="UP000613011"/>
    </source>
</evidence>
<dbReference type="GO" id="GO:0003955">
    <property type="term" value="F:NAD(P)H dehydrogenase (quinone) activity"/>
    <property type="evidence" value="ECO:0007669"/>
    <property type="project" value="TreeGrafter"/>
</dbReference>
<dbReference type="Gene3D" id="3.50.50.100">
    <property type="match status" value="1"/>
</dbReference>
<gene>
    <name evidence="7" type="ORF">JI739_10095</name>
</gene>
<accession>A0A937D1M9</accession>
<keyword evidence="3" id="KW-0285">Flavoprotein</keyword>
<protein>
    <submittedName>
        <fullName evidence="7">FAD-dependent oxidoreductase</fullName>
    </submittedName>
</protein>
<proteinExistence type="inferred from homology"/>
<evidence type="ECO:0000256" key="1">
    <source>
        <dbReference type="ARBA" id="ARBA00001974"/>
    </source>
</evidence>
<evidence type="ECO:0000259" key="6">
    <source>
        <dbReference type="Pfam" id="PF07992"/>
    </source>
</evidence>
<evidence type="ECO:0000256" key="3">
    <source>
        <dbReference type="ARBA" id="ARBA00022630"/>
    </source>
</evidence>
<dbReference type="Proteomes" id="UP000613011">
    <property type="component" value="Unassembled WGS sequence"/>
</dbReference>
<reference evidence="7" key="1">
    <citation type="submission" date="2021-01" db="EMBL/GenBank/DDBJ databases">
        <title>Ramlibacter sp. strain AW1 16S ribosomal RNA gene Genome sequencing and assembly.</title>
        <authorList>
            <person name="Kang M."/>
        </authorList>
    </citation>
    <scope>NUCLEOTIDE SEQUENCE</scope>
    <source>
        <strain evidence="7">AW1</strain>
    </source>
</reference>
<dbReference type="InterPro" id="IPR051169">
    <property type="entry name" value="NADH-Q_oxidoreductase"/>
</dbReference>
<feature type="domain" description="FAD/NAD(P)-binding" evidence="6">
    <location>
        <begin position="7"/>
        <end position="309"/>
    </location>
</feature>
<organism evidence="7 8">
    <name type="scientific">Ramlibacter aurantiacus</name>
    <dbReference type="NCBI Taxonomy" id="2801330"/>
    <lineage>
        <taxon>Bacteria</taxon>
        <taxon>Pseudomonadati</taxon>
        <taxon>Pseudomonadota</taxon>
        <taxon>Betaproteobacteria</taxon>
        <taxon>Burkholderiales</taxon>
        <taxon>Comamonadaceae</taxon>
        <taxon>Ramlibacter</taxon>
    </lineage>
</organism>
<evidence type="ECO:0000256" key="5">
    <source>
        <dbReference type="ARBA" id="ARBA00023002"/>
    </source>
</evidence>
<dbReference type="InterPro" id="IPR036188">
    <property type="entry name" value="FAD/NAD-bd_sf"/>
</dbReference>
<comment type="caution">
    <text evidence="7">The sequence shown here is derived from an EMBL/GenBank/DDBJ whole genome shotgun (WGS) entry which is preliminary data.</text>
</comment>
<dbReference type="EMBL" id="JAEQNA010000003">
    <property type="protein sequence ID" value="MBL0420694.1"/>
    <property type="molecule type" value="Genomic_DNA"/>
</dbReference>
<keyword evidence="5" id="KW-0560">Oxidoreductase</keyword>
<keyword evidence="4" id="KW-0274">FAD</keyword>
<dbReference type="InterPro" id="IPR023753">
    <property type="entry name" value="FAD/NAD-binding_dom"/>
</dbReference>
<dbReference type="AlphaFoldDB" id="A0A937D1M9"/>
<dbReference type="PANTHER" id="PTHR42913:SF3">
    <property type="entry name" value="64 KDA MITOCHONDRIAL NADH DEHYDROGENASE (EUROFUNG)"/>
    <property type="match status" value="1"/>
</dbReference>
<sequence length="407" mass="43712">MTQTRHRILILGAGFAGLWSALGAARQLAEVGRPEVEVLVVNPRDHHSIRVRNYEEDLADTLVPLPQVLNPAGVGWLQGQAHQIDLSRREVEVATPDGLQHVGWDRLVLATGSRLVRPAVPGIEHAFDIDTYDAATRLGVHLAQLGRQPPAEGRWTVVVVGAGLTGIELASELPQRLRRLTGEPVRVVLVDKAPRVGHAMGGAQPVIEGALGALGVEHLTGTSVARIDADAITFADGSRLATRTVVWCGGLRAHPLAEQLSPERDGLGRVYVDEFMRVRGVPGVFAAGDVANARLDGEHESVMSCQHGRPMGRFAGHNAVCDLLGLPMLALRMDGYTTLLDLGPWGAVCTEGWDRRLSAEGDEAKRIKMTVNRERIYPPRSGARDDLLAAAAPVVQGIPLRTRATGS</sequence>
<dbReference type="Pfam" id="PF07992">
    <property type="entry name" value="Pyr_redox_2"/>
    <property type="match status" value="1"/>
</dbReference>
<comment type="cofactor">
    <cofactor evidence="1">
        <name>FAD</name>
        <dbReference type="ChEBI" id="CHEBI:57692"/>
    </cofactor>
</comment>
<comment type="similarity">
    <text evidence="2">Belongs to the NADH dehydrogenase family.</text>
</comment>
<dbReference type="PANTHER" id="PTHR42913">
    <property type="entry name" value="APOPTOSIS-INDUCING FACTOR 1"/>
    <property type="match status" value="1"/>
</dbReference>
<evidence type="ECO:0000313" key="7">
    <source>
        <dbReference type="EMBL" id="MBL0420694.1"/>
    </source>
</evidence>
<evidence type="ECO:0000256" key="2">
    <source>
        <dbReference type="ARBA" id="ARBA00005272"/>
    </source>
</evidence>
<name>A0A937D1M9_9BURK</name>
<keyword evidence="8" id="KW-1185">Reference proteome</keyword>
<dbReference type="GO" id="GO:0019646">
    <property type="term" value="P:aerobic electron transport chain"/>
    <property type="evidence" value="ECO:0007669"/>
    <property type="project" value="TreeGrafter"/>
</dbReference>
<evidence type="ECO:0000256" key="4">
    <source>
        <dbReference type="ARBA" id="ARBA00022827"/>
    </source>
</evidence>
<dbReference type="RefSeq" id="WP_201683777.1">
    <property type="nucleotide sequence ID" value="NZ_JAEQNA010000003.1"/>
</dbReference>